<organism evidence="2 3">
    <name type="scientific">Scylla paramamosain</name>
    <name type="common">Mud crab</name>
    <dbReference type="NCBI Taxonomy" id="85552"/>
    <lineage>
        <taxon>Eukaryota</taxon>
        <taxon>Metazoa</taxon>
        <taxon>Ecdysozoa</taxon>
        <taxon>Arthropoda</taxon>
        <taxon>Crustacea</taxon>
        <taxon>Multicrustacea</taxon>
        <taxon>Malacostraca</taxon>
        <taxon>Eumalacostraca</taxon>
        <taxon>Eucarida</taxon>
        <taxon>Decapoda</taxon>
        <taxon>Pleocyemata</taxon>
        <taxon>Brachyura</taxon>
        <taxon>Eubrachyura</taxon>
        <taxon>Portunoidea</taxon>
        <taxon>Portunidae</taxon>
        <taxon>Portuninae</taxon>
        <taxon>Scylla</taxon>
    </lineage>
</organism>
<dbReference type="Proteomes" id="UP001487740">
    <property type="component" value="Unassembled WGS sequence"/>
</dbReference>
<evidence type="ECO:0000313" key="3">
    <source>
        <dbReference type="Proteomes" id="UP001487740"/>
    </source>
</evidence>
<keyword evidence="1" id="KW-0732">Signal</keyword>
<reference evidence="2 3" key="1">
    <citation type="submission" date="2023-03" db="EMBL/GenBank/DDBJ databases">
        <title>High-quality genome of Scylla paramamosain provides insights in environmental adaptation.</title>
        <authorList>
            <person name="Zhang L."/>
        </authorList>
    </citation>
    <scope>NUCLEOTIDE SEQUENCE [LARGE SCALE GENOMIC DNA]</scope>
    <source>
        <strain evidence="2">LZ_2023a</strain>
        <tissue evidence="2">Muscle</tissue>
    </source>
</reference>
<gene>
    <name evidence="2" type="ORF">O3P69_003846</name>
</gene>
<dbReference type="EMBL" id="JARAKH010000012">
    <property type="protein sequence ID" value="KAK8398209.1"/>
    <property type="molecule type" value="Genomic_DNA"/>
</dbReference>
<accession>A0AAW0UDL3</accession>
<name>A0AAW0UDL3_SCYPA</name>
<sequence length="231" mass="24791">MLCLVVSSLLSLGLMLLDGLLSRKIEVSPQGSKCQVWGLVGRAVSLAYPSRSPAPLAVSRRAVTQAELVLVAAECPWYINVSVQSQRPLLAALADKHSSTATPPTWGTPAAHSSSIDVPPISLPIPILLPSHLVTAAPDSDFVDVLAEKVSHSPQICVTCVASLAGLLIVASTAWCRIFCLTLPRRQKEKNLPAPPSRRAPPRPLVDLLRFAIYSYNVRSFLPISARPPEL</sequence>
<keyword evidence="3" id="KW-1185">Reference proteome</keyword>
<feature type="signal peptide" evidence="1">
    <location>
        <begin position="1"/>
        <end position="22"/>
    </location>
</feature>
<protein>
    <submittedName>
        <fullName evidence="2">Uncharacterized protein</fullName>
    </submittedName>
</protein>
<evidence type="ECO:0000313" key="2">
    <source>
        <dbReference type="EMBL" id="KAK8398209.1"/>
    </source>
</evidence>
<proteinExistence type="predicted"/>
<comment type="caution">
    <text evidence="2">The sequence shown here is derived from an EMBL/GenBank/DDBJ whole genome shotgun (WGS) entry which is preliminary data.</text>
</comment>
<feature type="chain" id="PRO_5043788400" evidence="1">
    <location>
        <begin position="23"/>
        <end position="231"/>
    </location>
</feature>
<evidence type="ECO:0000256" key="1">
    <source>
        <dbReference type="SAM" id="SignalP"/>
    </source>
</evidence>
<dbReference type="AlphaFoldDB" id="A0AAW0UDL3"/>